<name>A0ABM9CKE0_9BACL</name>
<protein>
    <submittedName>
        <fullName evidence="1">Uncharacterized protein</fullName>
    </submittedName>
</protein>
<evidence type="ECO:0000313" key="2">
    <source>
        <dbReference type="Proteomes" id="UP000838821"/>
    </source>
</evidence>
<reference evidence="1" key="1">
    <citation type="submission" date="2022-01" db="EMBL/GenBank/DDBJ databases">
        <authorList>
            <person name="Criscuolo A."/>
        </authorList>
    </citation>
    <scope>NUCLEOTIDE SEQUENCE</scope>
    <source>
        <strain evidence="1">CIP111891</strain>
    </source>
</reference>
<sequence>MRTNKIPQILSVIVLAGLITGAVVNDVSSRKVMSAPELKVDDKSDISTWSASPEPLFDGKNNEKLKPFMGLMSGSIALQYVGPQQKLAVSFDYWNDGVKKNTLAGMSMIMMEKDKDKMGNYHFDGDFVYSFKDRQDPNGVVYSELEYAIIEHNGYYSTAVRVDKPVGIGMTGEMKLQQSVKVLQDESVVVWGLQGTDKQSMLSYSTIAETLKIAKWAMTVRLGFIGPNEEV</sequence>
<dbReference type="Proteomes" id="UP000838821">
    <property type="component" value="Unassembled WGS sequence"/>
</dbReference>
<comment type="caution">
    <text evidence="1">The sequence shown here is derived from an EMBL/GenBank/DDBJ whole genome shotgun (WGS) entry which is preliminary data.</text>
</comment>
<dbReference type="EMBL" id="CAKMMW010000015">
    <property type="protein sequence ID" value="CAH1216858.1"/>
    <property type="molecule type" value="Genomic_DNA"/>
</dbReference>
<accession>A0ABM9CKE0</accession>
<gene>
    <name evidence="1" type="ORF">PAECIP111891_04492</name>
</gene>
<keyword evidence="2" id="KW-1185">Reference proteome</keyword>
<proteinExistence type="predicted"/>
<organism evidence="1 2">
    <name type="scientific">Paenibacillus allorhizoplanae</name>
    <dbReference type="NCBI Taxonomy" id="2905648"/>
    <lineage>
        <taxon>Bacteria</taxon>
        <taxon>Bacillati</taxon>
        <taxon>Bacillota</taxon>
        <taxon>Bacilli</taxon>
        <taxon>Bacillales</taxon>
        <taxon>Paenibacillaceae</taxon>
        <taxon>Paenibacillus</taxon>
    </lineage>
</organism>
<evidence type="ECO:0000313" key="1">
    <source>
        <dbReference type="EMBL" id="CAH1216858.1"/>
    </source>
</evidence>
<dbReference type="RefSeq" id="WP_236290664.1">
    <property type="nucleotide sequence ID" value="NZ_CAKMMW010000015.1"/>
</dbReference>